<dbReference type="RefSeq" id="WP_087139235.1">
    <property type="nucleotide sequence ID" value="NZ_FUIE01000016.1"/>
</dbReference>
<dbReference type="Proteomes" id="UP000195766">
    <property type="component" value="Unassembled WGS sequence"/>
</dbReference>
<feature type="transmembrane region" description="Helical" evidence="1">
    <location>
        <begin position="43"/>
        <end position="61"/>
    </location>
</feature>
<dbReference type="EMBL" id="FUIE01000016">
    <property type="protein sequence ID" value="SJM51354.1"/>
    <property type="molecule type" value="Genomic_DNA"/>
</dbReference>
<sequence length="144" mass="14649">MSADEFDPTIERLFAQTQHFADSVFFEADVAARLNKASRVRSVALSAAGLIGGLIAVRELLNVNFHLGPDGFTAQAGGGGVDSAGAQAGIQGGLAVQSLLERTGLGDAAFNAMGSMGGMQVFWATAGVLVALLAAGVVKLSQQI</sequence>
<organism evidence="2 3">
    <name type="scientific">Brevundimonas diminuta 3F5N</name>
    <dbReference type="NCBI Taxonomy" id="1255603"/>
    <lineage>
        <taxon>Bacteria</taxon>
        <taxon>Pseudomonadati</taxon>
        <taxon>Pseudomonadota</taxon>
        <taxon>Alphaproteobacteria</taxon>
        <taxon>Caulobacterales</taxon>
        <taxon>Caulobacteraceae</taxon>
        <taxon>Brevundimonas</taxon>
    </lineage>
</organism>
<evidence type="ECO:0000256" key="1">
    <source>
        <dbReference type="SAM" id="Phobius"/>
    </source>
</evidence>
<gene>
    <name evidence="2" type="ORF">FM111_02830</name>
</gene>
<accession>A0A1R4F616</accession>
<evidence type="ECO:0000313" key="3">
    <source>
        <dbReference type="Proteomes" id="UP000195766"/>
    </source>
</evidence>
<evidence type="ECO:0000313" key="2">
    <source>
        <dbReference type="EMBL" id="SJM51354.1"/>
    </source>
</evidence>
<dbReference type="OrthoDB" id="7190454at2"/>
<name>A0A1R4F616_BREDI</name>
<keyword evidence="1" id="KW-0812">Transmembrane</keyword>
<dbReference type="AlphaFoldDB" id="A0A1R4F616"/>
<keyword evidence="1" id="KW-1133">Transmembrane helix</keyword>
<protein>
    <submittedName>
        <fullName evidence="2">Uncharacterized protein</fullName>
    </submittedName>
</protein>
<proteinExistence type="predicted"/>
<keyword evidence="1" id="KW-0472">Membrane</keyword>
<feature type="transmembrane region" description="Helical" evidence="1">
    <location>
        <begin position="121"/>
        <end position="140"/>
    </location>
</feature>
<reference evidence="2 3" key="1">
    <citation type="submission" date="2017-02" db="EMBL/GenBank/DDBJ databases">
        <authorList>
            <person name="Peterson S.W."/>
        </authorList>
    </citation>
    <scope>NUCLEOTIDE SEQUENCE [LARGE SCALE GENOMIC DNA]</scope>
    <source>
        <strain evidence="2 3">3F5N</strain>
    </source>
</reference>